<keyword evidence="2 4" id="KW-0697">Rotamase</keyword>
<evidence type="ECO:0000313" key="9">
    <source>
        <dbReference type="EMBL" id="RXK37545.1"/>
    </source>
</evidence>
<dbReference type="InterPro" id="IPR000297">
    <property type="entry name" value="PPIase_PpiC"/>
</dbReference>
<evidence type="ECO:0000313" key="10">
    <source>
        <dbReference type="Proteomes" id="UP000289152"/>
    </source>
</evidence>
<evidence type="ECO:0000256" key="2">
    <source>
        <dbReference type="ARBA" id="ARBA00023110"/>
    </source>
</evidence>
<dbReference type="GO" id="GO:0060255">
    <property type="term" value="P:regulation of macromolecule metabolic process"/>
    <property type="evidence" value="ECO:0007669"/>
    <property type="project" value="UniProtKB-ARBA"/>
</dbReference>
<feature type="domain" description="PpiC" evidence="8">
    <location>
        <begin position="71"/>
        <end position="167"/>
    </location>
</feature>
<dbReference type="InterPro" id="IPR051370">
    <property type="entry name" value="PPIase_Pin1"/>
</dbReference>
<evidence type="ECO:0000256" key="4">
    <source>
        <dbReference type="PROSITE-ProRule" id="PRU00278"/>
    </source>
</evidence>
<dbReference type="EMBL" id="SDIL01000066">
    <property type="protein sequence ID" value="RXK37545.1"/>
    <property type="molecule type" value="Genomic_DNA"/>
</dbReference>
<dbReference type="EC" id="5.2.1.8" evidence="5"/>
<dbReference type="SMART" id="SM00456">
    <property type="entry name" value="WW"/>
    <property type="match status" value="1"/>
</dbReference>
<keyword evidence="3 4" id="KW-0413">Isomerase</keyword>
<organism evidence="9 10">
    <name type="scientific">Tremella mesenterica</name>
    <name type="common">Jelly fungus</name>
    <dbReference type="NCBI Taxonomy" id="5217"/>
    <lineage>
        <taxon>Eukaryota</taxon>
        <taxon>Fungi</taxon>
        <taxon>Dikarya</taxon>
        <taxon>Basidiomycota</taxon>
        <taxon>Agaricomycotina</taxon>
        <taxon>Tremellomycetes</taxon>
        <taxon>Tremellales</taxon>
        <taxon>Tremellaceae</taxon>
        <taxon>Tremella</taxon>
    </lineage>
</organism>
<proteinExistence type="predicted"/>
<evidence type="ECO:0000256" key="6">
    <source>
        <dbReference type="SAM" id="MobiDB-lite"/>
    </source>
</evidence>
<reference evidence="9 10" key="1">
    <citation type="submission" date="2016-06" db="EMBL/GenBank/DDBJ databases">
        <title>Evolution of pathogenesis and genome organization in the Tremellales.</title>
        <authorList>
            <person name="Cuomo C."/>
            <person name="Litvintseva A."/>
            <person name="Heitman J."/>
            <person name="Chen Y."/>
            <person name="Sun S."/>
            <person name="Springer D."/>
            <person name="Dromer F."/>
            <person name="Young S."/>
            <person name="Zeng Q."/>
            <person name="Chapman S."/>
            <person name="Gujja S."/>
            <person name="Saif S."/>
            <person name="Birren B."/>
        </authorList>
    </citation>
    <scope>NUCLEOTIDE SEQUENCE [LARGE SCALE GENOMIC DNA]</scope>
    <source>
        <strain evidence="9 10">ATCC 28783</strain>
    </source>
</reference>
<evidence type="ECO:0000256" key="5">
    <source>
        <dbReference type="RuleBase" id="RU363014"/>
    </source>
</evidence>
<dbReference type="InterPro" id="IPR036020">
    <property type="entry name" value="WW_dom_sf"/>
</dbReference>
<dbReference type="GO" id="GO:0005634">
    <property type="term" value="C:nucleus"/>
    <property type="evidence" value="ECO:0007669"/>
    <property type="project" value="TreeGrafter"/>
</dbReference>
<keyword evidence="10" id="KW-1185">Reference proteome</keyword>
<sequence length="167" mass="18202">MSAQGWEVRHSNSRKLPYFYNSQTGVSMWEAPPGLTQDQIYALPGAKEFLPPRTAPGAPQGAPPAKDGGKPGEVKASHILAKHAGSRRPSSWRQEKITRSLPQARQEIANYIIHLKSLPPDQLPQAFAEIASTQSDCSSARTGGNLGWFGRGQMQKSFEHIVITTGL</sequence>
<feature type="region of interest" description="Disordered" evidence="6">
    <location>
        <begin position="51"/>
        <end position="95"/>
    </location>
</feature>
<feature type="compositionally biased region" description="Low complexity" evidence="6">
    <location>
        <begin position="51"/>
        <end position="66"/>
    </location>
</feature>
<comment type="catalytic activity">
    <reaction evidence="1 5">
        <text>[protein]-peptidylproline (omega=180) = [protein]-peptidylproline (omega=0)</text>
        <dbReference type="Rhea" id="RHEA:16237"/>
        <dbReference type="Rhea" id="RHEA-COMP:10747"/>
        <dbReference type="Rhea" id="RHEA-COMP:10748"/>
        <dbReference type="ChEBI" id="CHEBI:83833"/>
        <dbReference type="ChEBI" id="CHEBI:83834"/>
        <dbReference type="EC" id="5.2.1.8"/>
    </reaction>
</comment>
<dbReference type="PROSITE" id="PS50198">
    <property type="entry name" value="PPIC_PPIASE_2"/>
    <property type="match status" value="1"/>
</dbReference>
<dbReference type="STRING" id="5217.A0A4Q1BIU5"/>
<dbReference type="InterPro" id="IPR001202">
    <property type="entry name" value="WW_dom"/>
</dbReference>
<dbReference type="OrthoDB" id="2530521at2759"/>
<dbReference type="GO" id="GO:0080090">
    <property type="term" value="P:regulation of primary metabolic process"/>
    <property type="evidence" value="ECO:0007669"/>
    <property type="project" value="UniProtKB-ARBA"/>
</dbReference>
<dbReference type="PROSITE" id="PS50020">
    <property type="entry name" value="WW_DOMAIN_2"/>
    <property type="match status" value="1"/>
</dbReference>
<evidence type="ECO:0000259" key="7">
    <source>
        <dbReference type="PROSITE" id="PS50020"/>
    </source>
</evidence>
<comment type="caution">
    <text evidence="9">The sequence shown here is derived from an EMBL/GenBank/DDBJ whole genome shotgun (WGS) entry which is preliminary data.</text>
</comment>
<dbReference type="Pfam" id="PF13616">
    <property type="entry name" value="Rotamase_3"/>
    <property type="match status" value="1"/>
</dbReference>
<accession>A0A4Q1BIU5</accession>
<dbReference type="SUPFAM" id="SSF51045">
    <property type="entry name" value="WW domain"/>
    <property type="match status" value="1"/>
</dbReference>
<feature type="compositionally biased region" description="Basic and acidic residues" evidence="6">
    <location>
        <begin position="67"/>
        <end position="76"/>
    </location>
</feature>
<feature type="domain" description="WW" evidence="7">
    <location>
        <begin position="5"/>
        <end position="34"/>
    </location>
</feature>
<dbReference type="SUPFAM" id="SSF54534">
    <property type="entry name" value="FKBP-like"/>
    <property type="match status" value="1"/>
</dbReference>
<protein>
    <recommendedName>
        <fullName evidence="5">Peptidyl-prolyl cis-trans isomerase</fullName>
        <ecNumber evidence="5">5.2.1.8</ecNumber>
    </recommendedName>
</protein>
<dbReference type="VEuPathDB" id="FungiDB:TREMEDRAFT_26939"/>
<dbReference type="GO" id="GO:0005829">
    <property type="term" value="C:cytosol"/>
    <property type="evidence" value="ECO:0007669"/>
    <property type="project" value="TreeGrafter"/>
</dbReference>
<dbReference type="FunCoup" id="A0A4Q1BIU5">
    <property type="interactions" value="565"/>
</dbReference>
<evidence type="ECO:0000256" key="3">
    <source>
        <dbReference type="ARBA" id="ARBA00023235"/>
    </source>
</evidence>
<dbReference type="PANTHER" id="PTHR10657:SF4">
    <property type="entry name" value="PEPTIDYL-PROLYL CIS-TRANS ISOMERASE-RELATED"/>
    <property type="match status" value="1"/>
</dbReference>
<dbReference type="Pfam" id="PF00397">
    <property type="entry name" value="WW"/>
    <property type="match status" value="1"/>
</dbReference>
<dbReference type="Gene3D" id="3.10.50.40">
    <property type="match status" value="1"/>
</dbReference>
<dbReference type="GO" id="GO:0003755">
    <property type="term" value="F:peptidyl-prolyl cis-trans isomerase activity"/>
    <property type="evidence" value="ECO:0007669"/>
    <property type="project" value="UniProtKB-UniRule"/>
</dbReference>
<dbReference type="CDD" id="cd00201">
    <property type="entry name" value="WW"/>
    <property type="match status" value="1"/>
</dbReference>
<dbReference type="PANTHER" id="PTHR10657">
    <property type="entry name" value="PEPTIDYL-PROLYL CIS-TRANS ISOMERASE"/>
    <property type="match status" value="1"/>
</dbReference>
<dbReference type="Gene3D" id="2.20.70.10">
    <property type="match status" value="1"/>
</dbReference>
<dbReference type="Proteomes" id="UP000289152">
    <property type="component" value="Unassembled WGS sequence"/>
</dbReference>
<evidence type="ECO:0000256" key="1">
    <source>
        <dbReference type="ARBA" id="ARBA00000971"/>
    </source>
</evidence>
<evidence type="ECO:0000259" key="8">
    <source>
        <dbReference type="PROSITE" id="PS50198"/>
    </source>
</evidence>
<name>A0A4Q1BIU5_TREME</name>
<dbReference type="InParanoid" id="A0A4Q1BIU5"/>
<gene>
    <name evidence="9" type="ORF">M231_05170</name>
</gene>
<dbReference type="InterPro" id="IPR046357">
    <property type="entry name" value="PPIase_dom_sf"/>
</dbReference>
<dbReference type="AlphaFoldDB" id="A0A4Q1BIU5"/>